<feature type="transmembrane region" description="Helical" evidence="8">
    <location>
        <begin position="101"/>
        <end position="124"/>
    </location>
</feature>
<evidence type="ECO:0000256" key="4">
    <source>
        <dbReference type="ARBA" id="ARBA00022475"/>
    </source>
</evidence>
<name>A0ABP8VB35_9GAMM</name>
<feature type="transmembrane region" description="Helical" evidence="8">
    <location>
        <begin position="261"/>
        <end position="281"/>
    </location>
</feature>
<dbReference type="Proteomes" id="UP001500604">
    <property type="component" value="Unassembled WGS sequence"/>
</dbReference>
<organism evidence="9 10">
    <name type="scientific">Kistimonas scapharcae</name>
    <dbReference type="NCBI Taxonomy" id="1036133"/>
    <lineage>
        <taxon>Bacteria</taxon>
        <taxon>Pseudomonadati</taxon>
        <taxon>Pseudomonadota</taxon>
        <taxon>Gammaproteobacteria</taxon>
        <taxon>Oceanospirillales</taxon>
        <taxon>Endozoicomonadaceae</taxon>
        <taxon>Kistimonas</taxon>
    </lineage>
</organism>
<evidence type="ECO:0000256" key="6">
    <source>
        <dbReference type="ARBA" id="ARBA00022989"/>
    </source>
</evidence>
<comment type="similarity">
    <text evidence="2">Belongs to the auxin efflux carrier (TC 2.A.69) family.</text>
</comment>
<comment type="caution">
    <text evidence="9">The sequence shown here is derived from an EMBL/GenBank/DDBJ whole genome shotgun (WGS) entry which is preliminary data.</text>
</comment>
<feature type="transmembrane region" description="Helical" evidence="8">
    <location>
        <begin position="6"/>
        <end position="27"/>
    </location>
</feature>
<comment type="subcellular location">
    <subcellularLocation>
        <location evidence="1">Cell membrane</location>
        <topology evidence="1">Multi-pass membrane protein</topology>
    </subcellularLocation>
</comment>
<dbReference type="Gene3D" id="1.20.1530.20">
    <property type="match status" value="1"/>
</dbReference>
<feature type="transmembrane region" description="Helical" evidence="8">
    <location>
        <begin position="204"/>
        <end position="223"/>
    </location>
</feature>
<feature type="transmembrane region" description="Helical" evidence="8">
    <location>
        <begin position="130"/>
        <end position="151"/>
    </location>
</feature>
<feature type="transmembrane region" description="Helical" evidence="8">
    <location>
        <begin position="172"/>
        <end position="192"/>
    </location>
</feature>
<feature type="transmembrane region" description="Helical" evidence="8">
    <location>
        <begin position="39"/>
        <end position="58"/>
    </location>
</feature>
<dbReference type="RefSeq" id="WP_345198756.1">
    <property type="nucleotide sequence ID" value="NZ_BAABFL010000472.1"/>
</dbReference>
<evidence type="ECO:0000256" key="5">
    <source>
        <dbReference type="ARBA" id="ARBA00022692"/>
    </source>
</evidence>
<gene>
    <name evidence="9" type="ORF">GCM10023116_45190</name>
</gene>
<accession>A0ABP8VB35</accession>
<evidence type="ECO:0000256" key="8">
    <source>
        <dbReference type="SAM" id="Phobius"/>
    </source>
</evidence>
<proteinExistence type="inferred from homology"/>
<reference evidence="10" key="1">
    <citation type="journal article" date="2019" name="Int. J. Syst. Evol. Microbiol.">
        <title>The Global Catalogue of Microorganisms (GCM) 10K type strain sequencing project: providing services to taxonomists for standard genome sequencing and annotation.</title>
        <authorList>
            <consortium name="The Broad Institute Genomics Platform"/>
            <consortium name="The Broad Institute Genome Sequencing Center for Infectious Disease"/>
            <person name="Wu L."/>
            <person name="Ma J."/>
        </authorList>
    </citation>
    <scope>NUCLEOTIDE SEQUENCE [LARGE SCALE GENOMIC DNA]</scope>
    <source>
        <strain evidence="10">JCM 17805</strain>
    </source>
</reference>
<feature type="transmembrane region" description="Helical" evidence="8">
    <location>
        <begin position="293"/>
        <end position="316"/>
    </location>
</feature>
<keyword evidence="3" id="KW-0813">Transport</keyword>
<keyword evidence="6 8" id="KW-1133">Transmembrane helix</keyword>
<evidence type="ECO:0000256" key="2">
    <source>
        <dbReference type="ARBA" id="ARBA00010145"/>
    </source>
</evidence>
<evidence type="ECO:0000313" key="9">
    <source>
        <dbReference type="EMBL" id="GAA4652235.1"/>
    </source>
</evidence>
<evidence type="ECO:0000313" key="10">
    <source>
        <dbReference type="Proteomes" id="UP001500604"/>
    </source>
</evidence>
<evidence type="ECO:0000256" key="1">
    <source>
        <dbReference type="ARBA" id="ARBA00004651"/>
    </source>
</evidence>
<keyword evidence="10" id="KW-1185">Reference proteome</keyword>
<dbReference type="InterPro" id="IPR038770">
    <property type="entry name" value="Na+/solute_symporter_sf"/>
</dbReference>
<dbReference type="PANTHER" id="PTHR36838:SF4">
    <property type="entry name" value="AUXIN EFFLUX CARRIER FAMILY PROTEIN"/>
    <property type="match status" value="1"/>
</dbReference>
<sequence>MVLEALNFTAGVTLPIFVMMFLGLVLSRFQVIDDPFMDTASRLVVNFGLPAVLFLGTARMDLGLALDRPLILFTVVMTVASVGVLWFLSGRIAPAALDRGVFVQGAFRGNLAITGLALVANMYGQEGVSIASLLMAFLVPLYNVLSVLVLVGAQRGHDDEPSLQWARLARNLFGNPLIVAIAVGLVINRLALPLPSVLVRVGEYFSSITLPLALLCIGGTLSLKALREASCLSLWATVAKVLVLPGLMVMGTVWLGYRGTLLGVVFLLSASPTAVASYVMARSMGGNAQLAASIVVLTTLMSMVTVSVGIFVLRFLHYL</sequence>
<keyword evidence="7 8" id="KW-0472">Membrane</keyword>
<dbReference type="Pfam" id="PF03547">
    <property type="entry name" value="Mem_trans"/>
    <property type="match status" value="1"/>
</dbReference>
<dbReference type="EMBL" id="BAABFL010000472">
    <property type="protein sequence ID" value="GAA4652235.1"/>
    <property type="molecule type" value="Genomic_DNA"/>
</dbReference>
<keyword evidence="4" id="KW-1003">Cell membrane</keyword>
<dbReference type="InterPro" id="IPR004776">
    <property type="entry name" value="Mem_transp_PIN-like"/>
</dbReference>
<keyword evidence="5 8" id="KW-0812">Transmembrane</keyword>
<evidence type="ECO:0000256" key="3">
    <source>
        <dbReference type="ARBA" id="ARBA00022448"/>
    </source>
</evidence>
<feature type="transmembrane region" description="Helical" evidence="8">
    <location>
        <begin position="235"/>
        <end position="255"/>
    </location>
</feature>
<dbReference type="PANTHER" id="PTHR36838">
    <property type="entry name" value="AUXIN EFFLUX CARRIER FAMILY PROTEIN"/>
    <property type="match status" value="1"/>
</dbReference>
<feature type="transmembrane region" description="Helical" evidence="8">
    <location>
        <begin position="70"/>
        <end position="89"/>
    </location>
</feature>
<protein>
    <submittedName>
        <fullName evidence="9">AEC family transporter</fullName>
    </submittedName>
</protein>
<evidence type="ECO:0000256" key="7">
    <source>
        <dbReference type="ARBA" id="ARBA00023136"/>
    </source>
</evidence>